<protein>
    <recommendedName>
        <fullName evidence="4">DUF4283 domain-containing protein</fullName>
    </recommendedName>
</protein>
<feature type="compositionally biased region" description="Polar residues" evidence="1">
    <location>
        <begin position="263"/>
        <end position="278"/>
    </location>
</feature>
<dbReference type="Proteomes" id="UP001154282">
    <property type="component" value="Unassembled WGS sequence"/>
</dbReference>
<comment type="caution">
    <text evidence="2">The sequence shown here is derived from an EMBL/GenBank/DDBJ whole genome shotgun (WGS) entry which is preliminary data.</text>
</comment>
<sequence length="278" mass="31386">MLGDTYLTVHRWFKCFNPWKTVVTSTMVWVQLPELPIEFINKEVVMRIIEAIGKPVRVDRATKLGARGKFARVCVEADLTQPLLGKYKVEGVTYIIQYEGLESICTNCGSYGKSTEACQCTKQQDMVEEEGIAVGEEKPLDPTQGQSYGEWMVVKRRELWQTKRTGGGNSRESKGSGNRFHVLDGRNAGESLDEQDDRDEEKTYQTGEGQQSAHVDHADHARELKTSEKTTTQIDHPQASKKKGSDLGRNQKTGWSQEEVRKNTNNVGQKCTQQLRSK</sequence>
<dbReference type="PANTHER" id="PTHR31286">
    <property type="entry name" value="GLYCINE-RICH CELL WALL STRUCTURAL PROTEIN 1.8-LIKE"/>
    <property type="match status" value="1"/>
</dbReference>
<gene>
    <name evidence="2" type="ORF">LITE_LOCUS11519</name>
</gene>
<feature type="compositionally biased region" description="Polar residues" evidence="1">
    <location>
        <begin position="204"/>
        <end position="213"/>
    </location>
</feature>
<dbReference type="PANTHER" id="PTHR31286:SF99">
    <property type="entry name" value="DUF4283 DOMAIN-CONTAINING PROTEIN"/>
    <property type="match status" value="1"/>
</dbReference>
<organism evidence="2 3">
    <name type="scientific">Linum tenue</name>
    <dbReference type="NCBI Taxonomy" id="586396"/>
    <lineage>
        <taxon>Eukaryota</taxon>
        <taxon>Viridiplantae</taxon>
        <taxon>Streptophyta</taxon>
        <taxon>Embryophyta</taxon>
        <taxon>Tracheophyta</taxon>
        <taxon>Spermatophyta</taxon>
        <taxon>Magnoliopsida</taxon>
        <taxon>eudicotyledons</taxon>
        <taxon>Gunneridae</taxon>
        <taxon>Pentapetalae</taxon>
        <taxon>rosids</taxon>
        <taxon>fabids</taxon>
        <taxon>Malpighiales</taxon>
        <taxon>Linaceae</taxon>
        <taxon>Linum</taxon>
    </lineage>
</organism>
<feature type="region of interest" description="Disordered" evidence="1">
    <location>
        <begin position="162"/>
        <end position="278"/>
    </location>
</feature>
<accession>A0AAV0IX68</accession>
<dbReference type="AlphaFoldDB" id="A0AAV0IX68"/>
<name>A0AAV0IX68_9ROSI</name>
<dbReference type="EMBL" id="CAMGYJ010000004">
    <property type="protein sequence ID" value="CAI0402247.1"/>
    <property type="molecule type" value="Genomic_DNA"/>
</dbReference>
<evidence type="ECO:0008006" key="4">
    <source>
        <dbReference type="Google" id="ProtNLM"/>
    </source>
</evidence>
<dbReference type="InterPro" id="IPR040256">
    <property type="entry name" value="At4g02000-like"/>
</dbReference>
<reference evidence="2" key="1">
    <citation type="submission" date="2022-08" db="EMBL/GenBank/DDBJ databases">
        <authorList>
            <person name="Gutierrez-Valencia J."/>
        </authorList>
    </citation>
    <scope>NUCLEOTIDE SEQUENCE</scope>
</reference>
<evidence type="ECO:0000313" key="3">
    <source>
        <dbReference type="Proteomes" id="UP001154282"/>
    </source>
</evidence>
<evidence type="ECO:0000313" key="2">
    <source>
        <dbReference type="EMBL" id="CAI0402247.1"/>
    </source>
</evidence>
<evidence type="ECO:0000256" key="1">
    <source>
        <dbReference type="SAM" id="MobiDB-lite"/>
    </source>
</evidence>
<feature type="compositionally biased region" description="Basic and acidic residues" evidence="1">
    <location>
        <begin position="214"/>
        <end position="228"/>
    </location>
</feature>
<proteinExistence type="predicted"/>
<keyword evidence="3" id="KW-1185">Reference proteome</keyword>